<dbReference type="InterPro" id="IPR033270">
    <property type="entry name" value="VPRBP/DCAF1"/>
</dbReference>
<evidence type="ECO:0000256" key="2">
    <source>
        <dbReference type="ARBA" id="ARBA00023242"/>
    </source>
</evidence>
<dbReference type="GO" id="GO:0016567">
    <property type="term" value="P:protein ubiquitination"/>
    <property type="evidence" value="ECO:0007669"/>
    <property type="project" value="InterPro"/>
</dbReference>
<organism evidence="3 4">
    <name type="scientific">Anisodus acutangulus</name>
    <dbReference type="NCBI Taxonomy" id="402998"/>
    <lineage>
        <taxon>Eukaryota</taxon>
        <taxon>Viridiplantae</taxon>
        <taxon>Streptophyta</taxon>
        <taxon>Embryophyta</taxon>
        <taxon>Tracheophyta</taxon>
        <taxon>Spermatophyta</taxon>
        <taxon>Magnoliopsida</taxon>
        <taxon>eudicotyledons</taxon>
        <taxon>Gunneridae</taxon>
        <taxon>Pentapetalae</taxon>
        <taxon>asterids</taxon>
        <taxon>lamiids</taxon>
        <taxon>Solanales</taxon>
        <taxon>Solanaceae</taxon>
        <taxon>Solanoideae</taxon>
        <taxon>Hyoscyameae</taxon>
        <taxon>Anisodus</taxon>
    </lineage>
</organism>
<dbReference type="GO" id="GO:0080008">
    <property type="term" value="C:Cul4-RING E3 ubiquitin ligase complex"/>
    <property type="evidence" value="ECO:0007669"/>
    <property type="project" value="TreeGrafter"/>
</dbReference>
<sequence>MIAVSLTCLTSRLRLKMSSLIGQVADYSDQKSLMCANDEIILLEVNRTGGKQNFAQAAIKLIIGATDSGRGSTIAATDAATPTLARIKGAALAATTPVTYHARQLYFSSMSTTRTWFGRECNCVSNAWHRRSFENCKDLAILVVLHFAALSSEPSQCEIILYDIQTCQSDVKLTDISHIPLSRCHMHFSPSREHASPEWSLMGFNKLSTMVEGGFNPAGNEVRTHLISPFTVSDAKIFLHLSFVTSEEP</sequence>
<evidence type="ECO:0000256" key="1">
    <source>
        <dbReference type="ARBA" id="ARBA00004123"/>
    </source>
</evidence>
<dbReference type="Proteomes" id="UP001152561">
    <property type="component" value="Unassembled WGS sequence"/>
</dbReference>
<protein>
    <submittedName>
        <fullName evidence="3">Uncharacterized protein</fullName>
    </submittedName>
</protein>
<dbReference type="PANTHER" id="PTHR13129">
    <property type="entry name" value="VPRBP PROTEIN-RELATED"/>
    <property type="match status" value="1"/>
</dbReference>
<keyword evidence="4" id="KW-1185">Reference proteome</keyword>
<name>A0A9Q1R4J7_9SOLA</name>
<proteinExistence type="predicted"/>
<evidence type="ECO:0000313" key="4">
    <source>
        <dbReference type="Proteomes" id="UP001152561"/>
    </source>
</evidence>
<comment type="caution">
    <text evidence="3">The sequence shown here is derived from an EMBL/GenBank/DDBJ whole genome shotgun (WGS) entry which is preliminary data.</text>
</comment>
<dbReference type="PANTHER" id="PTHR13129:SF4">
    <property type="entry name" value="DDB1- AND CUL4-ASSOCIATED FACTOR 1"/>
    <property type="match status" value="1"/>
</dbReference>
<dbReference type="AlphaFoldDB" id="A0A9Q1R4J7"/>
<accession>A0A9Q1R4J7</accession>
<evidence type="ECO:0000313" key="3">
    <source>
        <dbReference type="EMBL" id="KAJ8539651.1"/>
    </source>
</evidence>
<dbReference type="OrthoDB" id="10576063at2759"/>
<keyword evidence="2" id="KW-0539">Nucleus</keyword>
<gene>
    <name evidence="3" type="ORF">K7X08_013903</name>
</gene>
<reference evidence="4" key="1">
    <citation type="journal article" date="2023" name="Proc. Natl. Acad. Sci. U.S.A.">
        <title>Genomic and structural basis for evolution of tropane alkaloid biosynthesis.</title>
        <authorList>
            <person name="Wanga Y.-J."/>
            <person name="Taina T."/>
            <person name="Yua J.-Y."/>
            <person name="Lia J."/>
            <person name="Xua B."/>
            <person name="Chenc J."/>
            <person name="D'Auriad J.C."/>
            <person name="Huanga J.-P."/>
            <person name="Huanga S.-X."/>
        </authorList>
    </citation>
    <scope>NUCLEOTIDE SEQUENCE [LARGE SCALE GENOMIC DNA]</scope>
    <source>
        <strain evidence="4">cv. KIB-2019</strain>
    </source>
</reference>
<comment type="subcellular location">
    <subcellularLocation>
        <location evidence="1">Nucleus</location>
    </subcellularLocation>
</comment>
<dbReference type="GO" id="GO:0005634">
    <property type="term" value="C:nucleus"/>
    <property type="evidence" value="ECO:0007669"/>
    <property type="project" value="UniProtKB-SubCell"/>
</dbReference>
<dbReference type="EMBL" id="JAJAGQ010000016">
    <property type="protein sequence ID" value="KAJ8539651.1"/>
    <property type="molecule type" value="Genomic_DNA"/>
</dbReference>